<reference evidence="2 3" key="1">
    <citation type="submission" date="2017-12" db="EMBL/GenBank/DDBJ databases">
        <title>Hemimetabolous genomes reveal molecular basis of termite eusociality.</title>
        <authorList>
            <person name="Harrison M.C."/>
            <person name="Jongepier E."/>
            <person name="Robertson H.M."/>
            <person name="Arning N."/>
            <person name="Bitard-Feildel T."/>
            <person name="Chao H."/>
            <person name="Childers C.P."/>
            <person name="Dinh H."/>
            <person name="Doddapaneni H."/>
            <person name="Dugan S."/>
            <person name="Gowin J."/>
            <person name="Greiner C."/>
            <person name="Han Y."/>
            <person name="Hu H."/>
            <person name="Hughes D.S.T."/>
            <person name="Huylmans A.-K."/>
            <person name="Kemena C."/>
            <person name="Kremer L.P.M."/>
            <person name="Lee S.L."/>
            <person name="Lopez-Ezquerra A."/>
            <person name="Mallet L."/>
            <person name="Monroy-Kuhn J.M."/>
            <person name="Moser A."/>
            <person name="Murali S.C."/>
            <person name="Muzny D.M."/>
            <person name="Otani S."/>
            <person name="Piulachs M.-D."/>
            <person name="Poelchau M."/>
            <person name="Qu J."/>
            <person name="Schaub F."/>
            <person name="Wada-Katsumata A."/>
            <person name="Worley K.C."/>
            <person name="Xie Q."/>
            <person name="Ylla G."/>
            <person name="Poulsen M."/>
            <person name="Gibbs R.A."/>
            <person name="Schal C."/>
            <person name="Richards S."/>
            <person name="Belles X."/>
            <person name="Korb J."/>
            <person name="Bornberg-Bauer E."/>
        </authorList>
    </citation>
    <scope>NUCLEOTIDE SEQUENCE [LARGE SCALE GENOMIC DNA]</scope>
    <source>
        <tissue evidence="2">Whole body</tissue>
    </source>
</reference>
<comment type="caution">
    <text evidence="2">The sequence shown here is derived from an EMBL/GenBank/DDBJ whole genome shotgun (WGS) entry which is preliminary data.</text>
</comment>
<dbReference type="InterPro" id="IPR012966">
    <property type="entry name" value="AHD"/>
</dbReference>
<protein>
    <recommendedName>
        <fullName evidence="1">Anillin homology domain-containing protein</fullName>
    </recommendedName>
</protein>
<evidence type="ECO:0000313" key="2">
    <source>
        <dbReference type="EMBL" id="PNF26244.1"/>
    </source>
</evidence>
<proteinExistence type="predicted"/>
<dbReference type="GO" id="GO:0000281">
    <property type="term" value="P:mitotic cytokinesis"/>
    <property type="evidence" value="ECO:0007669"/>
    <property type="project" value="TreeGrafter"/>
</dbReference>
<dbReference type="GO" id="GO:0000915">
    <property type="term" value="P:actomyosin contractile ring assembly"/>
    <property type="evidence" value="ECO:0007669"/>
    <property type="project" value="TreeGrafter"/>
</dbReference>
<dbReference type="AlphaFoldDB" id="A0A2J7QCC9"/>
<dbReference type="GO" id="GO:0031106">
    <property type="term" value="P:septin ring organization"/>
    <property type="evidence" value="ECO:0007669"/>
    <property type="project" value="TreeGrafter"/>
</dbReference>
<name>A0A2J7QCC9_9NEOP</name>
<organism evidence="2 3">
    <name type="scientific">Cryptotermes secundus</name>
    <dbReference type="NCBI Taxonomy" id="105785"/>
    <lineage>
        <taxon>Eukaryota</taxon>
        <taxon>Metazoa</taxon>
        <taxon>Ecdysozoa</taxon>
        <taxon>Arthropoda</taxon>
        <taxon>Hexapoda</taxon>
        <taxon>Insecta</taxon>
        <taxon>Pterygota</taxon>
        <taxon>Neoptera</taxon>
        <taxon>Polyneoptera</taxon>
        <taxon>Dictyoptera</taxon>
        <taxon>Blattodea</taxon>
        <taxon>Blattoidea</taxon>
        <taxon>Termitoidae</taxon>
        <taxon>Kalotermitidae</taxon>
        <taxon>Cryptotermitinae</taxon>
        <taxon>Cryptotermes</taxon>
    </lineage>
</organism>
<dbReference type="PANTHER" id="PTHR21538">
    <property type="entry name" value="ANILLIN/RHOTEKIN RTKN"/>
    <property type="match status" value="1"/>
</dbReference>
<keyword evidence="3" id="KW-1185">Reference proteome</keyword>
<dbReference type="Proteomes" id="UP000235965">
    <property type="component" value="Unassembled WGS sequence"/>
</dbReference>
<dbReference type="InterPro" id="IPR051364">
    <property type="entry name" value="Cytokinesis/Rho-signaling"/>
</dbReference>
<evidence type="ECO:0000313" key="3">
    <source>
        <dbReference type="Proteomes" id="UP000235965"/>
    </source>
</evidence>
<dbReference type="Pfam" id="PF08174">
    <property type="entry name" value="Anillin"/>
    <property type="match status" value="1"/>
</dbReference>
<sequence length="364" mass="41666">MREGTTKLLAACRHQTQTLEAAKNLLTSNERMSAYMAELQRRKKEAPSRGLGYGCQPCTAQVSLSDLRMPLIWRDTDHFKNKGDYRRFAVFCLVRIGTEIYDTTLLCPIDRSLTDLTFPDVLIFNQIPSDFEFRLEVYSHILQDDMSIASTPRKIKKTIHSSISRTVGKKLAASLRDELNTGKIGPHFELMATARLSLDEVHDSIHTHDMQVENLENRSHQLPLFGHFCCRLAAQPDCVSQESCSGDLTVLDGGTGRQWVFMWGQLQAFRLDLWAKREHWEQGQDPGRSITVDRETVIQPSKTVTKEIRISNFCEGKEDISVIRTKTTDDQQRWLRFLVQHAKDHLRLVSSVHPTLSFPSQYAM</sequence>
<dbReference type="EMBL" id="NEVH01016289">
    <property type="protein sequence ID" value="PNF26244.1"/>
    <property type="molecule type" value="Genomic_DNA"/>
</dbReference>
<gene>
    <name evidence="2" type="ORF">B7P43_G02655</name>
</gene>
<evidence type="ECO:0000259" key="1">
    <source>
        <dbReference type="Pfam" id="PF08174"/>
    </source>
</evidence>
<dbReference type="GO" id="GO:0005826">
    <property type="term" value="C:actomyosin contractile ring"/>
    <property type="evidence" value="ECO:0007669"/>
    <property type="project" value="TreeGrafter"/>
</dbReference>
<accession>A0A2J7QCC9</accession>
<feature type="domain" description="Anillin homology" evidence="1">
    <location>
        <begin position="58"/>
        <end position="201"/>
    </location>
</feature>
<dbReference type="PANTHER" id="PTHR21538:SF24">
    <property type="entry name" value="PH DOMAIN-CONTAINING PROTEIN"/>
    <property type="match status" value="1"/>
</dbReference>
<dbReference type="OrthoDB" id="5817051at2759"/>